<dbReference type="InterPro" id="IPR022761">
    <property type="entry name" value="Fumarate_lyase_N"/>
</dbReference>
<dbReference type="InterPro" id="IPR008948">
    <property type="entry name" value="L-Aspartase-like"/>
</dbReference>
<dbReference type="FunFam" id="1.10.275.10:FF:000001">
    <property type="entry name" value="Fumarate hydratase, mitochondrial"/>
    <property type="match status" value="1"/>
</dbReference>
<dbReference type="Gene3D" id="1.20.200.10">
    <property type="entry name" value="Fumarase/aspartase (Central domain)"/>
    <property type="match status" value="1"/>
</dbReference>
<dbReference type="FunFam" id="1.10.40.30:FF:000002">
    <property type="entry name" value="Fumarate hydratase class II"/>
    <property type="match status" value="1"/>
</dbReference>
<comment type="subunit">
    <text evidence="3">Homotetramer.</text>
</comment>
<dbReference type="GO" id="GO:0006108">
    <property type="term" value="P:malate metabolic process"/>
    <property type="evidence" value="ECO:0007669"/>
    <property type="project" value="TreeGrafter"/>
</dbReference>
<proteinExistence type="inferred from homology"/>
<dbReference type="PRINTS" id="PR00149">
    <property type="entry name" value="FUMRATELYASE"/>
</dbReference>
<dbReference type="InterPro" id="IPR005677">
    <property type="entry name" value="Fum_hydII"/>
</dbReference>
<feature type="active site" evidence="3">
    <location>
        <position position="320"/>
    </location>
</feature>
<evidence type="ECO:0000313" key="6">
    <source>
        <dbReference type="EMBL" id="BBA17043.1"/>
    </source>
</evidence>
<dbReference type="Gene3D" id="1.10.275.10">
    <property type="entry name" value="Fumarase/aspartase (N-terminal domain)"/>
    <property type="match status" value="1"/>
</dbReference>
<feature type="domain" description="Fumarase C C-terminal" evidence="5">
    <location>
        <begin position="410"/>
        <end position="462"/>
    </location>
</feature>
<evidence type="ECO:0000259" key="5">
    <source>
        <dbReference type="Pfam" id="PF10415"/>
    </source>
</evidence>
<dbReference type="Proteomes" id="UP000263619">
    <property type="component" value="Chromosome"/>
</dbReference>
<feature type="binding site" description="in site B" evidence="3">
    <location>
        <begin position="131"/>
        <end position="134"/>
    </location>
    <ligand>
        <name>substrate</name>
    </ligand>
</feature>
<accession>A0A224AI26</accession>
<dbReference type="Pfam" id="PF00206">
    <property type="entry name" value="Lyase_1"/>
    <property type="match status" value="1"/>
</dbReference>
<dbReference type="GO" id="GO:0004333">
    <property type="term" value="F:fumarate hydratase activity"/>
    <property type="evidence" value="ECO:0007669"/>
    <property type="project" value="UniProtKB-UniRule"/>
</dbReference>
<dbReference type="GO" id="GO:0005737">
    <property type="term" value="C:cytoplasm"/>
    <property type="evidence" value="ECO:0007669"/>
    <property type="project" value="UniProtKB-SubCell"/>
</dbReference>
<feature type="binding site" evidence="3">
    <location>
        <begin position="99"/>
        <end position="101"/>
    </location>
    <ligand>
        <name>substrate</name>
    </ligand>
</feature>
<dbReference type="Pfam" id="PF10415">
    <property type="entry name" value="FumaraseC_C"/>
    <property type="match status" value="1"/>
</dbReference>
<dbReference type="FunFam" id="1.20.200.10:FF:000001">
    <property type="entry name" value="Fumarate hydratase, mitochondrial"/>
    <property type="match status" value="1"/>
</dbReference>
<feature type="domain" description="Fumarate lyase N-terminal" evidence="4">
    <location>
        <begin position="14"/>
        <end position="344"/>
    </location>
</feature>
<name>A0A224AI26_9FLAO</name>
<dbReference type="Gene3D" id="1.10.40.30">
    <property type="entry name" value="Fumarase/aspartase (C-terminal domain)"/>
    <property type="match status" value="1"/>
</dbReference>
<dbReference type="HAMAP" id="MF_00743">
    <property type="entry name" value="FumaraseC"/>
    <property type="match status" value="1"/>
</dbReference>
<dbReference type="InterPro" id="IPR020557">
    <property type="entry name" value="Fumarate_lyase_CS"/>
</dbReference>
<feature type="binding site" evidence="3">
    <location>
        <position position="189"/>
    </location>
    <ligand>
        <name>substrate</name>
    </ligand>
</feature>
<keyword evidence="3" id="KW-0816">Tricarboxylic acid cycle</keyword>
<comment type="subcellular location">
    <subcellularLocation>
        <location evidence="3">Cytoplasm</location>
    </subcellularLocation>
</comment>
<dbReference type="InterPro" id="IPR024083">
    <property type="entry name" value="Fumarase/histidase_N"/>
</dbReference>
<dbReference type="OrthoDB" id="9802809at2"/>
<evidence type="ECO:0000256" key="1">
    <source>
        <dbReference type="ARBA" id="ARBA00009084"/>
    </source>
</evidence>
<dbReference type="RefSeq" id="WP_119305336.1">
    <property type="nucleotide sequence ID" value="NZ_AP014608.1"/>
</dbReference>
<evidence type="ECO:0000259" key="4">
    <source>
        <dbReference type="Pfam" id="PF00206"/>
    </source>
</evidence>
<comment type="similarity">
    <text evidence="1 3">Belongs to the class-II fumarase/aspartase family. Fumarase subfamily.</text>
</comment>
<dbReference type="EMBL" id="AP014608">
    <property type="protein sequence ID" value="BBA17043.1"/>
    <property type="molecule type" value="Genomic_DNA"/>
</dbReference>
<keyword evidence="2 3" id="KW-0456">Lyase</keyword>
<reference evidence="6 7" key="1">
    <citation type="submission" date="2014-06" db="EMBL/GenBank/DDBJ databases">
        <title>Genome sequence of the intracellular symbiont Blattabacterium cuenoti, strain STAT from the wood feeding cockroach Salganea taiwanensis taiwanensis.</title>
        <authorList>
            <person name="Kinjo Y."/>
            <person name="Ohkuma M."/>
            <person name="Tokuda G."/>
        </authorList>
    </citation>
    <scope>NUCLEOTIDE SEQUENCE [LARGE SCALE GENOMIC DNA]</scope>
    <source>
        <strain evidence="6 7">STAT</strain>
    </source>
</reference>
<dbReference type="PROSITE" id="PS00163">
    <property type="entry name" value="FUMARATE_LYASES"/>
    <property type="match status" value="1"/>
</dbReference>
<evidence type="ECO:0000256" key="3">
    <source>
        <dbReference type="HAMAP-Rule" id="MF_00743"/>
    </source>
</evidence>
<dbReference type="NCBIfam" id="TIGR00979">
    <property type="entry name" value="fumC_II"/>
    <property type="match status" value="1"/>
</dbReference>
<keyword evidence="7" id="KW-1185">Reference proteome</keyword>
<dbReference type="SUPFAM" id="SSF48557">
    <property type="entry name" value="L-aspartase-like"/>
    <property type="match status" value="1"/>
</dbReference>
<feature type="binding site" evidence="3">
    <location>
        <position position="321"/>
    </location>
    <ligand>
        <name>substrate</name>
    </ligand>
</feature>
<dbReference type="GO" id="GO:0006106">
    <property type="term" value="P:fumarate metabolic process"/>
    <property type="evidence" value="ECO:0007669"/>
    <property type="project" value="InterPro"/>
</dbReference>
<dbReference type="CDD" id="cd01362">
    <property type="entry name" value="Fumarase_classII"/>
    <property type="match status" value="1"/>
</dbReference>
<dbReference type="PANTHER" id="PTHR11444">
    <property type="entry name" value="ASPARTATEAMMONIA/ARGININOSUCCINATE/ADENYLOSUCCINATE LYASE"/>
    <property type="match status" value="1"/>
</dbReference>
<dbReference type="InterPro" id="IPR018951">
    <property type="entry name" value="Fumarase_C_C"/>
</dbReference>
<comment type="pathway">
    <text evidence="3">Carbohydrate metabolism; tricarboxylic acid cycle; (S)-malate from fumarate: step 1/1.</text>
</comment>
<comment type="catalytic activity">
    <reaction evidence="3">
        <text>(S)-malate = fumarate + H2O</text>
        <dbReference type="Rhea" id="RHEA:12460"/>
        <dbReference type="ChEBI" id="CHEBI:15377"/>
        <dbReference type="ChEBI" id="CHEBI:15589"/>
        <dbReference type="ChEBI" id="CHEBI:29806"/>
        <dbReference type="EC" id="4.2.1.2"/>
    </reaction>
</comment>
<protein>
    <recommendedName>
        <fullName evidence="3">Fumarate hydratase class II</fullName>
        <shortName evidence="3">Fumarase C</shortName>
        <ecNumber evidence="3">4.2.1.2</ecNumber>
    </recommendedName>
    <alternativeName>
        <fullName evidence="3">Aerobic fumarase</fullName>
    </alternativeName>
    <alternativeName>
        <fullName evidence="3">Iron-independent fumarase</fullName>
    </alternativeName>
</protein>
<feature type="binding site" evidence="3">
    <location>
        <begin position="141"/>
        <end position="143"/>
    </location>
    <ligand>
        <name>substrate</name>
    </ligand>
</feature>
<dbReference type="EC" id="4.2.1.2" evidence="3"/>
<evidence type="ECO:0000313" key="7">
    <source>
        <dbReference type="Proteomes" id="UP000263619"/>
    </source>
</evidence>
<feature type="site" description="Important for catalytic activity" evidence="3">
    <location>
        <position position="333"/>
    </location>
</feature>
<feature type="active site" description="Proton donor/acceptor" evidence="3">
    <location>
        <position position="190"/>
    </location>
</feature>
<gene>
    <name evidence="3" type="primary">fumC</name>
    <name evidence="6" type="ORF">STAT_102</name>
</gene>
<dbReference type="NCBIfam" id="NF008909">
    <property type="entry name" value="PRK12273.1"/>
    <property type="match status" value="1"/>
</dbReference>
<dbReference type="InterPro" id="IPR000362">
    <property type="entry name" value="Fumarate_lyase_fam"/>
</dbReference>
<evidence type="ECO:0000256" key="2">
    <source>
        <dbReference type="ARBA" id="ARBA00023239"/>
    </source>
</evidence>
<organism evidence="6 7">
    <name type="scientific">Blattabacterium cuenoti STAT</name>
    <dbReference type="NCBI Taxonomy" id="1457030"/>
    <lineage>
        <taxon>Bacteria</taxon>
        <taxon>Pseudomonadati</taxon>
        <taxon>Bacteroidota</taxon>
        <taxon>Flavobacteriia</taxon>
        <taxon>Flavobacteriales</taxon>
        <taxon>Blattabacteriaceae</taxon>
        <taxon>Blattabacterium</taxon>
    </lineage>
</organism>
<dbReference type="GO" id="GO:0006099">
    <property type="term" value="P:tricarboxylic acid cycle"/>
    <property type="evidence" value="ECO:0007669"/>
    <property type="project" value="UniProtKB-UniRule"/>
</dbReference>
<dbReference type="AlphaFoldDB" id="A0A224AI26"/>
<comment type="miscellaneous">
    <text evidence="3">There are 2 substrate-binding sites: the catalytic A site, and the non-catalytic B site that may play a role in the transfer of substrate or product between the active site and the solvent. Alternatively, the B site may bind allosteric effectors.</text>
</comment>
<comment type="function">
    <text evidence="3">Involved in the TCA cycle. Catalyzes the stereospecific interconversion of fumarate to L-malate.</text>
</comment>
<dbReference type="UniPathway" id="UPA00223">
    <property type="reaction ID" value="UER01007"/>
</dbReference>
<keyword evidence="3" id="KW-0963">Cytoplasm</keyword>
<dbReference type="PANTHER" id="PTHR11444:SF1">
    <property type="entry name" value="FUMARATE HYDRATASE, MITOCHONDRIAL"/>
    <property type="match status" value="1"/>
</dbReference>
<sequence length="462" mass="51424">MTHSRIEKDTLGVVRVPINKYWGAQTERSRKNFKIGPEASMPIEIIHAFGFLKKAAAHVNFEFGFLSKKKKDMISLVCDEIINEKLNDQFPLVIWQTGSGTHTNMNINEVISNRAHVLMGKELGKFQPLIHPNDDVNMSQSSNDTFSTAMHIAAYQKLVKKTIPSIQELKKNFEKKSKFFQNIIKIGRTHLMDATPITLGQEFSGYVSQIDHGLNVIEKTLDHLSELAIGGTAVGTGLNTPKGYDKKITEYICELTGFPFKVAKNKFEAISSHDAIVESHSAIKQIAVSLIKISNDIRFLSSGPRSGIGEIYIPENEPGSSMMPGKVNPTQCEAIIMVCTQIIGNDMSISMAGSSGNYELNVSKPLMAYNFLQSAQLLADACVSFSSFCVMGIQPNYKRIKEFLDKSLMLVTALNTHIGYEKSAEIAKFAYKNNTTLKEEAIRLGYLTIEEFEKFVNPSKMV</sequence>
<feature type="binding site" evidence="3">
    <location>
        <begin position="326"/>
        <end position="328"/>
    </location>
    <ligand>
        <name>substrate</name>
    </ligand>
</feature>